<organism evidence="2">
    <name type="scientific">Arion vulgaris</name>
    <dbReference type="NCBI Taxonomy" id="1028688"/>
    <lineage>
        <taxon>Eukaryota</taxon>
        <taxon>Metazoa</taxon>
        <taxon>Spiralia</taxon>
        <taxon>Lophotrochozoa</taxon>
        <taxon>Mollusca</taxon>
        <taxon>Gastropoda</taxon>
        <taxon>Heterobranchia</taxon>
        <taxon>Euthyneura</taxon>
        <taxon>Panpulmonata</taxon>
        <taxon>Eupulmonata</taxon>
        <taxon>Stylommatophora</taxon>
        <taxon>Helicina</taxon>
        <taxon>Arionoidea</taxon>
        <taxon>Arionidae</taxon>
        <taxon>Arion</taxon>
    </lineage>
</organism>
<reference evidence="2" key="1">
    <citation type="submission" date="2014-12" db="EMBL/GenBank/DDBJ databases">
        <title>Insight into the proteome of Arion vulgaris.</title>
        <authorList>
            <person name="Aradska J."/>
            <person name="Bulat T."/>
            <person name="Smidak R."/>
            <person name="Sarate P."/>
            <person name="Gangsoo J."/>
            <person name="Sialana F."/>
            <person name="Bilban M."/>
            <person name="Lubec G."/>
        </authorList>
    </citation>
    <scope>NUCLEOTIDE SEQUENCE</scope>
    <source>
        <tissue evidence="2">Skin</tissue>
    </source>
</reference>
<gene>
    <name evidence="2" type="primary">ORF215925</name>
</gene>
<feature type="non-terminal residue" evidence="2">
    <location>
        <position position="1"/>
    </location>
</feature>
<name>A0A0B7BZA6_9EUPU</name>
<protein>
    <submittedName>
        <fullName evidence="2">Uncharacterized protein</fullName>
    </submittedName>
</protein>
<keyword evidence="1" id="KW-0732">Signal</keyword>
<feature type="chain" id="PRO_5002113968" evidence="1">
    <location>
        <begin position="20"/>
        <end position="68"/>
    </location>
</feature>
<dbReference type="EMBL" id="HACG01050615">
    <property type="protein sequence ID" value="CEK97480.1"/>
    <property type="molecule type" value="Transcribed_RNA"/>
</dbReference>
<evidence type="ECO:0000256" key="1">
    <source>
        <dbReference type="SAM" id="SignalP"/>
    </source>
</evidence>
<proteinExistence type="predicted"/>
<feature type="signal peptide" evidence="1">
    <location>
        <begin position="1"/>
        <end position="19"/>
    </location>
</feature>
<dbReference type="AlphaFoldDB" id="A0A0B7BZA6"/>
<evidence type="ECO:0000313" key="2">
    <source>
        <dbReference type="EMBL" id="CEK97480.1"/>
    </source>
</evidence>
<accession>A0A0B7BZA6</accession>
<feature type="non-terminal residue" evidence="2">
    <location>
        <position position="68"/>
    </location>
</feature>
<sequence>LLLATLAALIFSATPKIIANFVLLHGGIALDPTHFNVTNATELEQAWKIHKACIQVGEEITSMNPDLI</sequence>